<name>A0A3Q1B4A8_AMPOC</name>
<evidence type="ECO:0000256" key="1">
    <source>
        <dbReference type="ARBA" id="ARBA00000493"/>
    </source>
</evidence>
<dbReference type="GO" id="GO:0006284">
    <property type="term" value="P:base-excision repair"/>
    <property type="evidence" value="ECO:0007669"/>
    <property type="project" value="TreeGrafter"/>
</dbReference>
<comment type="catalytic activity">
    <reaction evidence="1">
        <text>Exonucleolytic cleavage in the 3'- to 5'-direction to yield nucleoside 5'-phosphates.</text>
        <dbReference type="EC" id="3.1.11.2"/>
    </reaction>
</comment>
<feature type="binding site" evidence="9">
    <location>
        <position position="30"/>
    </location>
    <ligand>
        <name>Mg(2+)</name>
        <dbReference type="ChEBI" id="CHEBI:18420"/>
        <label>1</label>
    </ligand>
</feature>
<keyword evidence="14" id="KW-1185">Reference proteome</keyword>
<dbReference type="AlphaFoldDB" id="A0A3Q1B4A8"/>
<keyword evidence="11" id="KW-0472">Membrane</keyword>
<accession>A0A3Q1B4A8</accession>
<evidence type="ECO:0000256" key="10">
    <source>
        <dbReference type="PIRSR" id="PIRSR604808-3"/>
    </source>
</evidence>
<dbReference type="CDD" id="cd09076">
    <property type="entry name" value="L1-EN"/>
    <property type="match status" value="1"/>
</dbReference>
<dbReference type="GO" id="GO:0008311">
    <property type="term" value="F:double-stranded DNA 3'-5' DNA exonuclease activity"/>
    <property type="evidence" value="ECO:0007669"/>
    <property type="project" value="UniProtKB-EC"/>
</dbReference>
<dbReference type="OMA" id="MLMLCEI"/>
<sequence>EPPPPSTFLSLPLYITSSLFMFKFNIVTWNVHGIRSQTKRVKIMDYVSKLKADILLLQETHLLQSEEKCLSDSNYSIIFSSCYNSRQRGVSILAHKRIPFTLNSTVTDSEGRYIIIQATICNKLYSIVNLYAPNNEDPAFFHTVFSHLADLSANSTTIIGGDFNIVLNPSVDRSNSPIHVKQSQSVKVIHDYMKDFRLDDVWRLKNPTEGLYVFLSGAQNIFKN</sequence>
<keyword evidence="6" id="KW-0378">Hydrolase</keyword>
<dbReference type="GO" id="GO:0046872">
    <property type="term" value="F:metal ion binding"/>
    <property type="evidence" value="ECO:0007669"/>
    <property type="project" value="UniProtKB-KW"/>
</dbReference>
<dbReference type="Gene3D" id="3.60.10.10">
    <property type="entry name" value="Endonuclease/exonuclease/phosphatase"/>
    <property type="match status" value="1"/>
</dbReference>
<evidence type="ECO:0000256" key="11">
    <source>
        <dbReference type="SAM" id="Phobius"/>
    </source>
</evidence>
<dbReference type="InterPro" id="IPR004808">
    <property type="entry name" value="AP_endonuc_1"/>
</dbReference>
<dbReference type="Ensembl" id="ENSAOCT00000000651.2">
    <property type="protein sequence ID" value="ENSAOCP00000008685.2"/>
    <property type="gene ID" value="ENSAOCG00000028181.1"/>
</dbReference>
<feature type="transmembrane region" description="Helical" evidence="11">
    <location>
        <begin position="12"/>
        <end position="32"/>
    </location>
</feature>
<evidence type="ECO:0000256" key="8">
    <source>
        <dbReference type="ARBA" id="ARBA00023204"/>
    </source>
</evidence>
<feature type="site" description="Transition state stabilizer" evidence="10">
    <location>
        <position position="164"/>
    </location>
</feature>
<dbReference type="InterPro" id="IPR005135">
    <property type="entry name" value="Endo/exonuclease/phosphatase"/>
</dbReference>
<dbReference type="PANTHER" id="PTHR22748:SF26">
    <property type="entry name" value="ENDONUCLEASE_EXONUCLEASE_PHOSPHATASE DOMAIN-CONTAINING PROTEIN"/>
    <property type="match status" value="1"/>
</dbReference>
<evidence type="ECO:0000256" key="9">
    <source>
        <dbReference type="PIRSR" id="PIRSR604808-2"/>
    </source>
</evidence>
<keyword evidence="9" id="KW-0464">Manganese</keyword>
<dbReference type="Proteomes" id="UP001501940">
    <property type="component" value="Chromosome 2"/>
</dbReference>
<evidence type="ECO:0000256" key="7">
    <source>
        <dbReference type="ARBA" id="ARBA00022842"/>
    </source>
</evidence>
<comment type="cofactor">
    <cofactor evidence="9">
        <name>Mg(2+)</name>
        <dbReference type="ChEBI" id="CHEBI:18420"/>
    </cofactor>
    <cofactor evidence="9">
        <name>Mn(2+)</name>
        <dbReference type="ChEBI" id="CHEBI:29035"/>
    </cofactor>
    <text evidence="9">Probably binds two magnesium or manganese ions per subunit.</text>
</comment>
<keyword evidence="4 9" id="KW-0479">Metal-binding</keyword>
<dbReference type="InterPro" id="IPR036691">
    <property type="entry name" value="Endo/exonu/phosph_ase_sf"/>
</dbReference>
<reference evidence="13 14" key="1">
    <citation type="submission" date="2022-01" db="EMBL/GenBank/DDBJ databases">
        <title>A chromosome-scale genome assembly of the false clownfish, Amphiprion ocellaris.</title>
        <authorList>
            <person name="Ryu T."/>
        </authorList>
    </citation>
    <scope>NUCLEOTIDE SEQUENCE [LARGE SCALE GENOMIC DNA]</scope>
</reference>
<keyword evidence="5" id="KW-0227">DNA damage</keyword>
<proteinExistence type="inferred from homology"/>
<gene>
    <name evidence="13" type="primary">CFAP299</name>
</gene>
<evidence type="ECO:0000256" key="2">
    <source>
        <dbReference type="ARBA" id="ARBA00007092"/>
    </source>
</evidence>
<evidence type="ECO:0000259" key="12">
    <source>
        <dbReference type="Pfam" id="PF03372"/>
    </source>
</evidence>
<keyword evidence="7 9" id="KW-0460">Magnesium</keyword>
<feature type="domain" description="Endonuclease/exonuclease/phosphatase" evidence="12">
    <location>
        <begin position="27"/>
        <end position="171"/>
    </location>
</feature>
<organism evidence="13 14">
    <name type="scientific">Amphiprion ocellaris</name>
    <name type="common">Clown anemonefish</name>
    <dbReference type="NCBI Taxonomy" id="80972"/>
    <lineage>
        <taxon>Eukaryota</taxon>
        <taxon>Metazoa</taxon>
        <taxon>Chordata</taxon>
        <taxon>Craniata</taxon>
        <taxon>Vertebrata</taxon>
        <taxon>Euteleostomi</taxon>
        <taxon>Actinopterygii</taxon>
        <taxon>Neopterygii</taxon>
        <taxon>Teleostei</taxon>
        <taxon>Neoteleostei</taxon>
        <taxon>Acanthomorphata</taxon>
        <taxon>Ovalentaria</taxon>
        <taxon>Pomacentridae</taxon>
        <taxon>Amphiprion</taxon>
    </lineage>
</organism>
<protein>
    <recommendedName>
        <fullName evidence="3">exodeoxyribonuclease III</fullName>
        <ecNumber evidence="3">3.1.11.2</ecNumber>
    </recommendedName>
</protein>
<reference evidence="13" key="3">
    <citation type="submission" date="2025-09" db="UniProtKB">
        <authorList>
            <consortium name="Ensembl"/>
        </authorList>
    </citation>
    <scope>IDENTIFICATION</scope>
</reference>
<dbReference type="SUPFAM" id="SSF56219">
    <property type="entry name" value="DNase I-like"/>
    <property type="match status" value="1"/>
</dbReference>
<evidence type="ECO:0000256" key="6">
    <source>
        <dbReference type="ARBA" id="ARBA00022801"/>
    </source>
</evidence>
<dbReference type="PANTHER" id="PTHR22748">
    <property type="entry name" value="AP ENDONUCLEASE"/>
    <property type="match status" value="1"/>
</dbReference>
<dbReference type="GO" id="GO:0008081">
    <property type="term" value="F:phosphoric diester hydrolase activity"/>
    <property type="evidence" value="ECO:0007669"/>
    <property type="project" value="TreeGrafter"/>
</dbReference>
<evidence type="ECO:0000256" key="5">
    <source>
        <dbReference type="ARBA" id="ARBA00022763"/>
    </source>
</evidence>
<evidence type="ECO:0000313" key="13">
    <source>
        <dbReference type="Ensembl" id="ENSAOCP00000008685.2"/>
    </source>
</evidence>
<feature type="binding site" evidence="9">
    <location>
        <position position="59"/>
    </location>
    <ligand>
        <name>Mg(2+)</name>
        <dbReference type="ChEBI" id="CHEBI:18420"/>
        <label>1</label>
    </ligand>
</feature>
<keyword evidence="11" id="KW-0812">Transmembrane</keyword>
<dbReference type="Pfam" id="PF03372">
    <property type="entry name" value="Exo_endo_phos"/>
    <property type="match status" value="1"/>
</dbReference>
<keyword evidence="11" id="KW-1133">Transmembrane helix</keyword>
<dbReference type="GeneTree" id="ENSGT00940000176955"/>
<evidence type="ECO:0000256" key="4">
    <source>
        <dbReference type="ARBA" id="ARBA00022723"/>
    </source>
</evidence>
<dbReference type="GO" id="GO:0005634">
    <property type="term" value="C:nucleus"/>
    <property type="evidence" value="ECO:0007669"/>
    <property type="project" value="TreeGrafter"/>
</dbReference>
<feature type="binding site" evidence="9">
    <location>
        <position position="164"/>
    </location>
    <ligand>
        <name>Mg(2+)</name>
        <dbReference type="ChEBI" id="CHEBI:18420"/>
        <label>1</label>
    </ligand>
</feature>
<comment type="similarity">
    <text evidence="2">Belongs to the DNA repair enzymes AP/ExoA family.</text>
</comment>
<dbReference type="EC" id="3.1.11.2" evidence="3"/>
<evidence type="ECO:0000313" key="14">
    <source>
        <dbReference type="Proteomes" id="UP001501940"/>
    </source>
</evidence>
<feature type="binding site" evidence="9">
    <location>
        <position position="162"/>
    </location>
    <ligand>
        <name>Mg(2+)</name>
        <dbReference type="ChEBI" id="CHEBI:18420"/>
        <label>1</label>
    </ligand>
</feature>
<reference evidence="13" key="2">
    <citation type="submission" date="2025-08" db="UniProtKB">
        <authorList>
            <consortium name="Ensembl"/>
        </authorList>
    </citation>
    <scope>IDENTIFICATION</scope>
</reference>
<dbReference type="GO" id="GO:0003906">
    <property type="term" value="F:DNA-(apurinic or apyrimidinic site) endonuclease activity"/>
    <property type="evidence" value="ECO:0007669"/>
    <property type="project" value="TreeGrafter"/>
</dbReference>
<evidence type="ECO:0000256" key="3">
    <source>
        <dbReference type="ARBA" id="ARBA00012115"/>
    </source>
</evidence>
<keyword evidence="8" id="KW-0234">DNA repair</keyword>